<keyword evidence="2" id="KW-1185">Reference proteome</keyword>
<reference evidence="1 2" key="1">
    <citation type="submission" date="2023-07" db="EMBL/GenBank/DDBJ databases">
        <title>Identification of four novel Pseudomonas species associated with bacterial leaf spot of cucurbits.</title>
        <authorList>
            <person name="Fullem K.R."/>
        </authorList>
    </citation>
    <scope>NUCLEOTIDE SEQUENCE [LARGE SCALE GENOMIC DNA]</scope>
    <source>
        <strain evidence="1 2">KFB 138</strain>
    </source>
</reference>
<evidence type="ECO:0000313" key="2">
    <source>
        <dbReference type="Proteomes" id="UP001223016"/>
    </source>
</evidence>
<gene>
    <name evidence="1" type="ORF">Q6A51_26255</name>
</gene>
<sequence length="114" mass="12995">MSIAIQILHTQYVETLKQYPVVLTTKAWKRFICRDKPYDSCDLGFRLAIVIQAAHEALNSNAVSTHYLFGMHLEVADVRHWVMLQLNVVSLPGEPSYLHISLLDESQNLDGEDL</sequence>
<dbReference type="RefSeq" id="WP_304576067.1">
    <property type="nucleotide sequence ID" value="NZ_JAUQOO010000034.1"/>
</dbReference>
<comment type="caution">
    <text evidence="1">The sequence shown here is derived from an EMBL/GenBank/DDBJ whole genome shotgun (WGS) entry which is preliminary data.</text>
</comment>
<evidence type="ECO:0000313" key="1">
    <source>
        <dbReference type="EMBL" id="MDO7930276.1"/>
    </source>
</evidence>
<accession>A0ABT9D0R4</accession>
<organism evidence="1 2">
    <name type="scientific">Pseudomonas serbiensis</name>
    <dbReference type="NCBI Taxonomy" id="3064350"/>
    <lineage>
        <taxon>Bacteria</taxon>
        <taxon>Pseudomonadati</taxon>
        <taxon>Pseudomonadota</taxon>
        <taxon>Gammaproteobacteria</taxon>
        <taxon>Pseudomonadales</taxon>
        <taxon>Pseudomonadaceae</taxon>
        <taxon>Pseudomonas</taxon>
    </lineage>
</organism>
<dbReference type="EMBL" id="JAUQOO010000034">
    <property type="protein sequence ID" value="MDO7930276.1"/>
    <property type="molecule type" value="Genomic_DNA"/>
</dbReference>
<protein>
    <submittedName>
        <fullName evidence="1">Uncharacterized protein</fullName>
    </submittedName>
</protein>
<dbReference type="Proteomes" id="UP001223016">
    <property type="component" value="Unassembled WGS sequence"/>
</dbReference>
<proteinExistence type="predicted"/>
<name>A0ABT9D0R4_9PSED</name>